<dbReference type="Proteomes" id="UP001595765">
    <property type="component" value="Unassembled WGS sequence"/>
</dbReference>
<dbReference type="PROSITE" id="PS51677">
    <property type="entry name" value="NODB"/>
    <property type="match status" value="1"/>
</dbReference>
<dbReference type="InterPro" id="IPR002509">
    <property type="entry name" value="NODB_dom"/>
</dbReference>
<keyword evidence="2 5" id="KW-0378">Hydrolase</keyword>
<dbReference type="EC" id="3.-.-.-" evidence="5"/>
<feature type="domain" description="NodB homology" evidence="4">
    <location>
        <begin position="67"/>
        <end position="251"/>
    </location>
</feature>
<keyword evidence="6" id="KW-1185">Reference proteome</keyword>
<dbReference type="Gene3D" id="3.20.20.370">
    <property type="entry name" value="Glycoside hydrolase/deacetylase"/>
    <property type="match status" value="1"/>
</dbReference>
<comment type="caution">
    <text evidence="5">The sequence shown here is derived from an EMBL/GenBank/DDBJ whole genome shotgun (WGS) entry which is preliminary data.</text>
</comment>
<dbReference type="InterPro" id="IPR050248">
    <property type="entry name" value="Polysacc_deacetylase_ArnD"/>
</dbReference>
<evidence type="ECO:0000256" key="1">
    <source>
        <dbReference type="ARBA" id="ARBA00022723"/>
    </source>
</evidence>
<dbReference type="SUPFAM" id="SSF88713">
    <property type="entry name" value="Glycoside hydrolase/deacetylase"/>
    <property type="match status" value="1"/>
</dbReference>
<dbReference type="GO" id="GO:0016787">
    <property type="term" value="F:hydrolase activity"/>
    <property type="evidence" value="ECO:0007669"/>
    <property type="project" value="UniProtKB-KW"/>
</dbReference>
<dbReference type="RefSeq" id="WP_386438110.1">
    <property type="nucleotide sequence ID" value="NZ_JBHSBB010000050.1"/>
</dbReference>
<feature type="chain" id="PRO_5047420906" evidence="3">
    <location>
        <begin position="24"/>
        <end position="269"/>
    </location>
</feature>
<reference evidence="6" key="1">
    <citation type="journal article" date="2019" name="Int. J. Syst. Evol. Microbiol.">
        <title>The Global Catalogue of Microorganisms (GCM) 10K type strain sequencing project: providing services to taxonomists for standard genome sequencing and annotation.</title>
        <authorList>
            <consortium name="The Broad Institute Genomics Platform"/>
            <consortium name="The Broad Institute Genome Sequencing Center for Infectious Disease"/>
            <person name="Wu L."/>
            <person name="Ma J."/>
        </authorList>
    </citation>
    <scope>NUCLEOTIDE SEQUENCE [LARGE SCALE GENOMIC DNA]</scope>
    <source>
        <strain evidence="6">CGMCC 4.7237</strain>
    </source>
</reference>
<dbReference type="PANTHER" id="PTHR10587">
    <property type="entry name" value="GLYCOSYL TRANSFERASE-RELATED"/>
    <property type="match status" value="1"/>
</dbReference>
<protein>
    <submittedName>
        <fullName evidence="5">Polysaccharide deacetylase family protein</fullName>
        <ecNumber evidence="5">3.-.-.-</ecNumber>
    </submittedName>
</protein>
<dbReference type="InterPro" id="IPR011330">
    <property type="entry name" value="Glyco_hydro/deAcase_b/a-brl"/>
</dbReference>
<keyword evidence="3" id="KW-0732">Signal</keyword>
<gene>
    <name evidence="5" type="ORF">ACFO3J_34080</name>
</gene>
<dbReference type="PROSITE" id="PS51257">
    <property type="entry name" value="PROKAR_LIPOPROTEIN"/>
    <property type="match status" value="1"/>
</dbReference>
<dbReference type="Pfam" id="PF01522">
    <property type="entry name" value="Polysacc_deac_1"/>
    <property type="match status" value="1"/>
</dbReference>
<accession>A0ABV8HZU1</accession>
<proteinExistence type="predicted"/>
<feature type="signal peptide" evidence="3">
    <location>
        <begin position="1"/>
        <end position="23"/>
    </location>
</feature>
<dbReference type="EMBL" id="JBHSBB010000050">
    <property type="protein sequence ID" value="MFC4036431.1"/>
    <property type="molecule type" value="Genomic_DNA"/>
</dbReference>
<name>A0ABV8HZU1_9ACTN</name>
<keyword evidence="1" id="KW-0479">Metal-binding</keyword>
<dbReference type="PANTHER" id="PTHR10587:SF133">
    <property type="entry name" value="CHITIN DEACETYLASE 1-RELATED"/>
    <property type="match status" value="1"/>
</dbReference>
<sequence length="269" mass="28669">MRSTTTARRIHALAALLTTAATAIGLAGCAGYDPTAPADARKQAPAAAAGTGFATGPAGPVDCRRVKCVALTFDAGPSVRTPQILDILDKYRVHATFFTLGKNHVMVHPEMVRDMVARGHEVETLTWSHQILTKISKAEVRKEITEGRDAVEKVTGVRPTLLRPPQGRTSPAVTAIARDLGMAEVEWSANGADYKTTDSALITRRILQQTKRDGIILLHDLVDPTGRGYNGTVAAVPGIISALQARGYTFVTVSQLLAPGTPQPGKVYK</sequence>
<dbReference type="CDD" id="cd10917">
    <property type="entry name" value="CE4_NodB_like_6s_7s"/>
    <property type="match status" value="1"/>
</dbReference>
<evidence type="ECO:0000313" key="6">
    <source>
        <dbReference type="Proteomes" id="UP001595765"/>
    </source>
</evidence>
<evidence type="ECO:0000313" key="5">
    <source>
        <dbReference type="EMBL" id="MFC4036431.1"/>
    </source>
</evidence>
<evidence type="ECO:0000259" key="4">
    <source>
        <dbReference type="PROSITE" id="PS51677"/>
    </source>
</evidence>
<evidence type="ECO:0000256" key="2">
    <source>
        <dbReference type="ARBA" id="ARBA00022801"/>
    </source>
</evidence>
<evidence type="ECO:0000256" key="3">
    <source>
        <dbReference type="SAM" id="SignalP"/>
    </source>
</evidence>
<organism evidence="5 6">
    <name type="scientific">Streptomyces polygonati</name>
    <dbReference type="NCBI Taxonomy" id="1617087"/>
    <lineage>
        <taxon>Bacteria</taxon>
        <taxon>Bacillati</taxon>
        <taxon>Actinomycetota</taxon>
        <taxon>Actinomycetes</taxon>
        <taxon>Kitasatosporales</taxon>
        <taxon>Streptomycetaceae</taxon>
        <taxon>Streptomyces</taxon>
    </lineage>
</organism>